<keyword evidence="7 8" id="KW-0472">Membrane</keyword>
<keyword evidence="3 8" id="KW-0812">Transmembrane</keyword>
<proteinExistence type="predicted"/>
<dbReference type="GO" id="GO:0016887">
    <property type="term" value="F:ATP hydrolysis activity"/>
    <property type="evidence" value="ECO:0007669"/>
    <property type="project" value="InterPro"/>
</dbReference>
<feature type="transmembrane region" description="Helical" evidence="8">
    <location>
        <begin position="169"/>
        <end position="188"/>
    </location>
</feature>
<dbReference type="SUPFAM" id="SSF90123">
    <property type="entry name" value="ABC transporter transmembrane region"/>
    <property type="match status" value="1"/>
</dbReference>
<evidence type="ECO:0000256" key="1">
    <source>
        <dbReference type="ARBA" id="ARBA00004651"/>
    </source>
</evidence>
<evidence type="ECO:0000256" key="8">
    <source>
        <dbReference type="SAM" id="Phobius"/>
    </source>
</evidence>
<dbReference type="FunFam" id="3.40.50.300:FF:000287">
    <property type="entry name" value="Multidrug ABC transporter ATP-binding protein"/>
    <property type="match status" value="1"/>
</dbReference>
<accession>A0A1G2TGX6</accession>
<dbReference type="SMART" id="SM00382">
    <property type="entry name" value="AAA"/>
    <property type="match status" value="1"/>
</dbReference>
<dbReference type="InterPro" id="IPR017871">
    <property type="entry name" value="ABC_transporter-like_CS"/>
</dbReference>
<name>A0A1G2TGX6_9BACT</name>
<sequence length="587" mass="65340">MTAKVPQLPKGPFSFLLYSSKPYRVAAFLAVFSVIFASTLGSLVPYVFKRVVDSVNGAAGFGPESVLFWALIYIVFTFAEALGWRSSGFAGSRWVTGVRATVRETLTEYVTSHGYGYFSSRFAGALGSKITNASDGVKNIIQEILWEWMGFLLSLVVSLILVFRTNLYVGWIFVFWVLVIAPINIALVRKKMPLSIAANERETELRAQTIDVLTNINAMHDYARRGFELARIRNLIDIRRRAGLRNWTYSEWSMTLNNVLESIFSGGMILFAAYLWSIGIVTAGDVILVLTLVVSIRGDLARIGRNFDNFAETISQAREGLIDILHEHDIIDHPLSKDLEVSRGEIRLEDVSFEYESRKIFDRLNLCIEPGQRVGLIGRSGAGKSTLMKLLMRQYDLSGGKILIDGQDIAMVKQESLRGSIAVVPQDPLLFHRSLKENIGYGKIPSTDEEIILAATHAQAHQFIDTLPKKYDTLVGERGIKLSGGERQRVAIARAFLKDAKILLLDEATSALDSESEVMIQEALKKLMENKTVIAIAHRLSTLRSMDRLVVMDDGKVIEDGTHDELLKLGGVYAELWAHQAGGFLTA</sequence>
<feature type="domain" description="ABC transporter" evidence="9">
    <location>
        <begin position="346"/>
        <end position="579"/>
    </location>
</feature>
<dbReference type="InterPro" id="IPR003439">
    <property type="entry name" value="ABC_transporter-like_ATP-bd"/>
</dbReference>
<evidence type="ECO:0000259" key="10">
    <source>
        <dbReference type="PROSITE" id="PS50929"/>
    </source>
</evidence>
<dbReference type="Proteomes" id="UP000177279">
    <property type="component" value="Unassembled WGS sequence"/>
</dbReference>
<feature type="domain" description="ABC transmembrane type-1" evidence="10">
    <location>
        <begin position="28"/>
        <end position="312"/>
    </location>
</feature>
<evidence type="ECO:0000256" key="6">
    <source>
        <dbReference type="ARBA" id="ARBA00022989"/>
    </source>
</evidence>
<evidence type="ECO:0000256" key="4">
    <source>
        <dbReference type="ARBA" id="ARBA00022741"/>
    </source>
</evidence>
<evidence type="ECO:0000256" key="5">
    <source>
        <dbReference type="ARBA" id="ARBA00022840"/>
    </source>
</evidence>
<comment type="subcellular location">
    <subcellularLocation>
        <location evidence="1">Cell membrane</location>
        <topology evidence="1">Multi-pass membrane protein</topology>
    </subcellularLocation>
</comment>
<dbReference type="GO" id="GO:0005886">
    <property type="term" value="C:plasma membrane"/>
    <property type="evidence" value="ECO:0007669"/>
    <property type="project" value="UniProtKB-SubCell"/>
</dbReference>
<dbReference type="InterPro" id="IPR036640">
    <property type="entry name" value="ABC1_TM_sf"/>
</dbReference>
<evidence type="ECO:0000259" key="9">
    <source>
        <dbReference type="PROSITE" id="PS50893"/>
    </source>
</evidence>
<dbReference type="EMBL" id="MHVS01000005">
    <property type="protein sequence ID" value="OHA96555.1"/>
    <property type="molecule type" value="Genomic_DNA"/>
</dbReference>
<dbReference type="InterPro" id="IPR027417">
    <property type="entry name" value="P-loop_NTPase"/>
</dbReference>
<evidence type="ECO:0000313" key="11">
    <source>
        <dbReference type="EMBL" id="OHA96555.1"/>
    </source>
</evidence>
<keyword evidence="5" id="KW-0067">ATP-binding</keyword>
<dbReference type="InterPro" id="IPR011527">
    <property type="entry name" value="ABC1_TM_dom"/>
</dbReference>
<dbReference type="PROSITE" id="PS50893">
    <property type="entry name" value="ABC_TRANSPORTER_2"/>
    <property type="match status" value="1"/>
</dbReference>
<dbReference type="Gene3D" id="3.40.50.300">
    <property type="entry name" value="P-loop containing nucleotide triphosphate hydrolases"/>
    <property type="match status" value="1"/>
</dbReference>
<evidence type="ECO:0000256" key="2">
    <source>
        <dbReference type="ARBA" id="ARBA00022448"/>
    </source>
</evidence>
<evidence type="ECO:0008006" key="13">
    <source>
        <dbReference type="Google" id="ProtNLM"/>
    </source>
</evidence>
<dbReference type="SUPFAM" id="SSF52540">
    <property type="entry name" value="P-loop containing nucleoside triphosphate hydrolases"/>
    <property type="match status" value="1"/>
</dbReference>
<keyword evidence="4" id="KW-0547">Nucleotide-binding</keyword>
<dbReference type="GO" id="GO:0034040">
    <property type="term" value="F:ATPase-coupled lipid transmembrane transporter activity"/>
    <property type="evidence" value="ECO:0007669"/>
    <property type="project" value="TreeGrafter"/>
</dbReference>
<gene>
    <name evidence="11" type="ORF">A3D49_01630</name>
</gene>
<dbReference type="GO" id="GO:0005524">
    <property type="term" value="F:ATP binding"/>
    <property type="evidence" value="ECO:0007669"/>
    <property type="project" value="UniProtKB-KW"/>
</dbReference>
<dbReference type="PANTHER" id="PTHR24221:SF654">
    <property type="entry name" value="ATP-BINDING CASSETTE SUB-FAMILY B MEMBER 6"/>
    <property type="match status" value="1"/>
</dbReference>
<evidence type="ECO:0000256" key="3">
    <source>
        <dbReference type="ARBA" id="ARBA00022692"/>
    </source>
</evidence>
<dbReference type="InterPro" id="IPR039421">
    <property type="entry name" value="Type_1_exporter"/>
</dbReference>
<dbReference type="Pfam" id="PF00664">
    <property type="entry name" value="ABC_membrane"/>
    <property type="match status" value="1"/>
</dbReference>
<keyword evidence="2" id="KW-0813">Transport</keyword>
<organism evidence="11 12">
    <name type="scientific">Candidatus Zambryskibacteria bacterium RIFCSPHIGHO2_02_FULL_43_37</name>
    <dbReference type="NCBI Taxonomy" id="1802749"/>
    <lineage>
        <taxon>Bacteria</taxon>
        <taxon>Candidatus Zambryskiibacteriota</taxon>
    </lineage>
</organism>
<reference evidence="11 12" key="1">
    <citation type="journal article" date="2016" name="Nat. Commun.">
        <title>Thousands of microbial genomes shed light on interconnected biogeochemical processes in an aquifer system.</title>
        <authorList>
            <person name="Anantharaman K."/>
            <person name="Brown C.T."/>
            <person name="Hug L.A."/>
            <person name="Sharon I."/>
            <person name="Castelle C.J."/>
            <person name="Probst A.J."/>
            <person name="Thomas B.C."/>
            <person name="Singh A."/>
            <person name="Wilkins M.J."/>
            <person name="Karaoz U."/>
            <person name="Brodie E.L."/>
            <person name="Williams K.H."/>
            <person name="Hubbard S.S."/>
            <person name="Banfield J.F."/>
        </authorList>
    </citation>
    <scope>NUCLEOTIDE SEQUENCE [LARGE SCALE GENOMIC DNA]</scope>
</reference>
<dbReference type="PROSITE" id="PS50929">
    <property type="entry name" value="ABC_TM1F"/>
    <property type="match status" value="1"/>
</dbReference>
<dbReference type="InterPro" id="IPR003593">
    <property type="entry name" value="AAA+_ATPase"/>
</dbReference>
<feature type="transmembrane region" description="Helical" evidence="8">
    <location>
        <begin position="273"/>
        <end position="296"/>
    </location>
</feature>
<evidence type="ECO:0000313" key="12">
    <source>
        <dbReference type="Proteomes" id="UP000177279"/>
    </source>
</evidence>
<dbReference type="Gene3D" id="1.20.1560.10">
    <property type="entry name" value="ABC transporter type 1, transmembrane domain"/>
    <property type="match status" value="1"/>
</dbReference>
<feature type="transmembrane region" description="Helical" evidence="8">
    <location>
        <begin position="25"/>
        <end position="46"/>
    </location>
</feature>
<comment type="caution">
    <text evidence="11">The sequence shown here is derived from an EMBL/GenBank/DDBJ whole genome shotgun (WGS) entry which is preliminary data.</text>
</comment>
<protein>
    <recommendedName>
        <fullName evidence="13">ABC transporter ATP-binding protein</fullName>
    </recommendedName>
</protein>
<keyword evidence="6 8" id="KW-1133">Transmembrane helix</keyword>
<dbReference type="PANTHER" id="PTHR24221">
    <property type="entry name" value="ATP-BINDING CASSETTE SUB-FAMILY B"/>
    <property type="match status" value="1"/>
</dbReference>
<dbReference type="PROSITE" id="PS00211">
    <property type="entry name" value="ABC_TRANSPORTER_1"/>
    <property type="match status" value="1"/>
</dbReference>
<dbReference type="Pfam" id="PF00005">
    <property type="entry name" value="ABC_tran"/>
    <property type="match status" value="1"/>
</dbReference>
<feature type="transmembrane region" description="Helical" evidence="8">
    <location>
        <begin position="144"/>
        <end position="163"/>
    </location>
</feature>
<dbReference type="AlphaFoldDB" id="A0A1G2TGX6"/>
<evidence type="ECO:0000256" key="7">
    <source>
        <dbReference type="ARBA" id="ARBA00023136"/>
    </source>
</evidence>
<dbReference type="GO" id="GO:0140359">
    <property type="term" value="F:ABC-type transporter activity"/>
    <property type="evidence" value="ECO:0007669"/>
    <property type="project" value="InterPro"/>
</dbReference>
<feature type="transmembrane region" description="Helical" evidence="8">
    <location>
        <begin position="66"/>
        <end position="84"/>
    </location>
</feature>